<organism evidence="1 2">
    <name type="scientific">Takifugu flavidus</name>
    <name type="common">sansaifugu</name>
    <dbReference type="NCBI Taxonomy" id="433684"/>
    <lineage>
        <taxon>Eukaryota</taxon>
        <taxon>Metazoa</taxon>
        <taxon>Chordata</taxon>
        <taxon>Craniata</taxon>
        <taxon>Vertebrata</taxon>
        <taxon>Euteleostomi</taxon>
        <taxon>Actinopterygii</taxon>
        <taxon>Neopterygii</taxon>
        <taxon>Teleostei</taxon>
        <taxon>Neoteleostei</taxon>
        <taxon>Acanthomorphata</taxon>
        <taxon>Eupercaria</taxon>
        <taxon>Tetraodontiformes</taxon>
        <taxon>Tetradontoidea</taxon>
        <taxon>Tetraodontidae</taxon>
        <taxon>Takifugu</taxon>
    </lineage>
</organism>
<sequence>MPLLQPCPASLYEVGMVVSHLSACILEFTPVDERVASLRLWVGGRILGLWPKQQFSVSTLFGVGACRGGNARTRWWIPAVRDAVRLKKESYRALLACGTPEAADRYRQAKRSAATAVAEAKTRAREKFGEAMESDFRTGSGPPSSI</sequence>
<keyword evidence="2" id="KW-1185">Reference proteome</keyword>
<name>A0A5C6NRE1_9TELE</name>
<dbReference type="Proteomes" id="UP000324091">
    <property type="component" value="Chromosome 19"/>
</dbReference>
<evidence type="ECO:0000313" key="1">
    <source>
        <dbReference type="EMBL" id="TWW68237.1"/>
    </source>
</evidence>
<protein>
    <submittedName>
        <fullName evidence="1">Uncharacterized protein</fullName>
    </submittedName>
</protein>
<evidence type="ECO:0000313" key="2">
    <source>
        <dbReference type="Proteomes" id="UP000324091"/>
    </source>
</evidence>
<dbReference type="AlphaFoldDB" id="A0A5C6NRE1"/>
<reference evidence="1 2" key="1">
    <citation type="submission" date="2019-04" db="EMBL/GenBank/DDBJ databases">
        <title>Chromosome genome assembly for Takifugu flavidus.</title>
        <authorList>
            <person name="Xiao S."/>
        </authorList>
    </citation>
    <scope>NUCLEOTIDE SEQUENCE [LARGE SCALE GENOMIC DNA]</scope>
    <source>
        <strain evidence="1">HTHZ2018</strain>
        <tissue evidence="1">Muscle</tissue>
    </source>
</reference>
<accession>A0A5C6NRE1</accession>
<proteinExistence type="predicted"/>
<comment type="caution">
    <text evidence="1">The sequence shown here is derived from an EMBL/GenBank/DDBJ whole genome shotgun (WGS) entry which is preliminary data.</text>
</comment>
<dbReference type="EMBL" id="RHFK02000011">
    <property type="protein sequence ID" value="TWW68237.1"/>
    <property type="molecule type" value="Genomic_DNA"/>
</dbReference>
<gene>
    <name evidence="1" type="ORF">D4764_19G0000350</name>
</gene>